<protein>
    <recommendedName>
        <fullName evidence="3">proline dehydrogenase</fullName>
        <ecNumber evidence="3">1.5.5.2</ecNumber>
    </recommendedName>
</protein>
<evidence type="ECO:0000259" key="10">
    <source>
        <dbReference type="Pfam" id="PF01619"/>
    </source>
</evidence>
<keyword evidence="5" id="KW-0547">Nucleotide-binding</keyword>
<gene>
    <name evidence="11" type="ORF">ACFQ2I_12005</name>
</gene>
<dbReference type="InterPro" id="IPR029041">
    <property type="entry name" value="FAD-linked_oxidoreductase-like"/>
</dbReference>
<accession>A0ABW3HRD9</accession>
<keyword evidence="8" id="KW-0642">Proline metabolism</keyword>
<keyword evidence="7" id="KW-0560">Oxidoreductase</keyword>
<dbReference type="Proteomes" id="UP001596989">
    <property type="component" value="Unassembled WGS sequence"/>
</dbReference>
<dbReference type="SUPFAM" id="SSF51730">
    <property type="entry name" value="FAD-linked oxidoreductase"/>
    <property type="match status" value="1"/>
</dbReference>
<dbReference type="Gene3D" id="3.20.20.220">
    <property type="match status" value="1"/>
</dbReference>
<evidence type="ECO:0000256" key="6">
    <source>
        <dbReference type="ARBA" id="ARBA00022827"/>
    </source>
</evidence>
<comment type="pathway">
    <text evidence="2">Amino-acid degradation; L-proline degradation into L-glutamate; L-glutamate from L-proline: step 1/2.</text>
</comment>
<evidence type="ECO:0000256" key="7">
    <source>
        <dbReference type="ARBA" id="ARBA00023002"/>
    </source>
</evidence>
<dbReference type="PANTHER" id="PTHR13914">
    <property type="entry name" value="PROLINE OXIDASE"/>
    <property type="match status" value="1"/>
</dbReference>
<reference evidence="12" key="1">
    <citation type="journal article" date="2019" name="Int. J. Syst. Evol. Microbiol.">
        <title>The Global Catalogue of Microorganisms (GCM) 10K type strain sequencing project: providing services to taxonomists for standard genome sequencing and annotation.</title>
        <authorList>
            <consortium name="The Broad Institute Genomics Platform"/>
            <consortium name="The Broad Institute Genome Sequencing Center for Infectious Disease"/>
            <person name="Wu L."/>
            <person name="Ma J."/>
        </authorList>
    </citation>
    <scope>NUCLEOTIDE SEQUENCE [LARGE SCALE GENOMIC DNA]</scope>
    <source>
        <strain evidence="12">CCUG 59129</strain>
    </source>
</reference>
<dbReference type="InterPro" id="IPR015659">
    <property type="entry name" value="Proline_oxidase"/>
</dbReference>
<evidence type="ECO:0000256" key="1">
    <source>
        <dbReference type="ARBA" id="ARBA00001974"/>
    </source>
</evidence>
<dbReference type="InterPro" id="IPR002872">
    <property type="entry name" value="Proline_DH_dom"/>
</dbReference>
<evidence type="ECO:0000313" key="11">
    <source>
        <dbReference type="EMBL" id="MFD0960119.1"/>
    </source>
</evidence>
<comment type="caution">
    <text evidence="11">The sequence shown here is derived from an EMBL/GenBank/DDBJ whole genome shotgun (WGS) entry which is preliminary data.</text>
</comment>
<evidence type="ECO:0000256" key="3">
    <source>
        <dbReference type="ARBA" id="ARBA00012695"/>
    </source>
</evidence>
<name>A0ABW3HRD9_9BACL</name>
<dbReference type="PIRSF" id="PIRSF000196">
    <property type="entry name" value="Pro_dehydrog"/>
    <property type="match status" value="1"/>
</dbReference>
<dbReference type="PANTHER" id="PTHR13914:SF0">
    <property type="entry name" value="PROLINE DEHYDROGENASE 1, MITOCHONDRIAL"/>
    <property type="match status" value="1"/>
</dbReference>
<keyword evidence="4" id="KW-0285">Flavoprotein</keyword>
<evidence type="ECO:0000256" key="9">
    <source>
        <dbReference type="ARBA" id="ARBA00048779"/>
    </source>
</evidence>
<evidence type="ECO:0000256" key="8">
    <source>
        <dbReference type="ARBA" id="ARBA00023062"/>
    </source>
</evidence>
<evidence type="ECO:0000256" key="2">
    <source>
        <dbReference type="ARBA" id="ARBA00004739"/>
    </source>
</evidence>
<dbReference type="Pfam" id="PF01619">
    <property type="entry name" value="Pro_dh"/>
    <property type="match status" value="1"/>
</dbReference>
<proteinExistence type="predicted"/>
<evidence type="ECO:0000256" key="4">
    <source>
        <dbReference type="ARBA" id="ARBA00022630"/>
    </source>
</evidence>
<organism evidence="11 12">
    <name type="scientific">Paenibacillus chungangensis</name>
    <dbReference type="NCBI Taxonomy" id="696535"/>
    <lineage>
        <taxon>Bacteria</taxon>
        <taxon>Bacillati</taxon>
        <taxon>Bacillota</taxon>
        <taxon>Bacilli</taxon>
        <taxon>Bacillales</taxon>
        <taxon>Paenibacillaceae</taxon>
        <taxon>Paenibacillus</taxon>
    </lineage>
</organism>
<dbReference type="EC" id="1.5.5.2" evidence="3"/>
<dbReference type="RefSeq" id="WP_377564458.1">
    <property type="nucleotide sequence ID" value="NZ_JBHTJZ010000012.1"/>
</dbReference>
<comment type="catalytic activity">
    <reaction evidence="9">
        <text>L-proline + a quinone = (S)-1-pyrroline-5-carboxylate + a quinol + H(+)</text>
        <dbReference type="Rhea" id="RHEA:23784"/>
        <dbReference type="ChEBI" id="CHEBI:15378"/>
        <dbReference type="ChEBI" id="CHEBI:17388"/>
        <dbReference type="ChEBI" id="CHEBI:24646"/>
        <dbReference type="ChEBI" id="CHEBI:60039"/>
        <dbReference type="ChEBI" id="CHEBI:132124"/>
        <dbReference type="EC" id="1.5.5.2"/>
    </reaction>
</comment>
<dbReference type="EMBL" id="JBHTJZ010000012">
    <property type="protein sequence ID" value="MFD0960119.1"/>
    <property type="molecule type" value="Genomic_DNA"/>
</dbReference>
<keyword evidence="6" id="KW-0274">FAD</keyword>
<sequence>MMEALLRKLLLAAGRNAALSRLMRKHGMRLGARRYVAGTGLSEAIATVRRLNGEGKLATLDHLGEYAGSARDAARAAEMCLKTLDALHHSGVDGNLSLKLTSLGLDLDMTACENYMRAILQRAAEYGIFVRIDMEDSKRCERTLRLYDKLSGEFPGVGVVIQAYLRRSPEDLKALGCHGANVRLVKGAYKEPPDVAYPDKRDVDSAYLRLAMTHLSSEGYTAIATHDEILIGHARDWIAQQGIPDNRYEYQMLYGIGEELQNRLVKDGCKVRVYVPFGEDWFGYFMRRLAERPANLWFVLKHWRK</sequence>
<comment type="cofactor">
    <cofactor evidence="1">
        <name>FAD</name>
        <dbReference type="ChEBI" id="CHEBI:57692"/>
    </cofactor>
</comment>
<keyword evidence="12" id="KW-1185">Reference proteome</keyword>
<evidence type="ECO:0000256" key="5">
    <source>
        <dbReference type="ARBA" id="ARBA00022741"/>
    </source>
</evidence>
<feature type="domain" description="Proline dehydrogenase" evidence="10">
    <location>
        <begin position="45"/>
        <end position="299"/>
    </location>
</feature>
<evidence type="ECO:0000313" key="12">
    <source>
        <dbReference type="Proteomes" id="UP001596989"/>
    </source>
</evidence>
<dbReference type="InterPro" id="IPR008219">
    <property type="entry name" value="PRODH_bac_arc"/>
</dbReference>